<feature type="region of interest" description="Disordered" evidence="1">
    <location>
        <begin position="1"/>
        <end position="24"/>
    </location>
</feature>
<evidence type="ECO:0000313" key="3">
    <source>
        <dbReference type="Proteomes" id="UP000005239"/>
    </source>
</evidence>
<reference evidence="3" key="1">
    <citation type="journal article" date="2008" name="Nat. Genet.">
        <title>The Pristionchus pacificus genome provides a unique perspective on nematode lifestyle and parasitism.</title>
        <authorList>
            <person name="Dieterich C."/>
            <person name="Clifton S.W."/>
            <person name="Schuster L.N."/>
            <person name="Chinwalla A."/>
            <person name="Delehaunty K."/>
            <person name="Dinkelacker I."/>
            <person name="Fulton L."/>
            <person name="Fulton R."/>
            <person name="Godfrey J."/>
            <person name="Minx P."/>
            <person name="Mitreva M."/>
            <person name="Roeseler W."/>
            <person name="Tian H."/>
            <person name="Witte H."/>
            <person name="Yang S.P."/>
            <person name="Wilson R.K."/>
            <person name="Sommer R.J."/>
        </authorList>
    </citation>
    <scope>NUCLEOTIDE SEQUENCE [LARGE SCALE GENOMIC DNA]</scope>
    <source>
        <strain evidence="3">PS312</strain>
    </source>
</reference>
<feature type="region of interest" description="Disordered" evidence="1">
    <location>
        <begin position="55"/>
        <end position="210"/>
    </location>
</feature>
<feature type="compositionally biased region" description="Polar residues" evidence="1">
    <location>
        <begin position="86"/>
        <end position="96"/>
    </location>
</feature>
<evidence type="ECO:0000256" key="1">
    <source>
        <dbReference type="SAM" id="MobiDB-lite"/>
    </source>
</evidence>
<feature type="compositionally biased region" description="Low complexity" evidence="1">
    <location>
        <begin position="192"/>
        <end position="201"/>
    </location>
</feature>
<name>A0A2A6BV79_PRIPA</name>
<dbReference type="EnsemblMetazoa" id="PPA26154.1">
    <property type="protein sequence ID" value="PPA26154.1"/>
    <property type="gene ID" value="WBGene00115708"/>
</dbReference>
<proteinExistence type="predicted"/>
<keyword evidence="3" id="KW-1185">Reference proteome</keyword>
<dbReference type="Proteomes" id="UP000005239">
    <property type="component" value="Unassembled WGS sequence"/>
</dbReference>
<reference evidence="2" key="2">
    <citation type="submission" date="2022-06" db="UniProtKB">
        <authorList>
            <consortium name="EnsemblMetazoa"/>
        </authorList>
    </citation>
    <scope>IDENTIFICATION</scope>
    <source>
        <strain evidence="2">PS312</strain>
    </source>
</reference>
<evidence type="ECO:0000313" key="2">
    <source>
        <dbReference type="EnsemblMetazoa" id="PPA26154.1"/>
    </source>
</evidence>
<accession>A0A2A6BV79</accession>
<organism evidence="2 3">
    <name type="scientific">Pristionchus pacificus</name>
    <name type="common">Parasitic nematode worm</name>
    <dbReference type="NCBI Taxonomy" id="54126"/>
    <lineage>
        <taxon>Eukaryota</taxon>
        <taxon>Metazoa</taxon>
        <taxon>Ecdysozoa</taxon>
        <taxon>Nematoda</taxon>
        <taxon>Chromadorea</taxon>
        <taxon>Rhabditida</taxon>
        <taxon>Rhabditina</taxon>
        <taxon>Diplogasteromorpha</taxon>
        <taxon>Diplogasteroidea</taxon>
        <taxon>Neodiplogasteridae</taxon>
        <taxon>Pristionchus</taxon>
    </lineage>
</organism>
<feature type="compositionally biased region" description="Basic and acidic residues" evidence="1">
    <location>
        <begin position="7"/>
        <end position="24"/>
    </location>
</feature>
<feature type="compositionally biased region" description="Basic and acidic residues" evidence="1">
    <location>
        <begin position="97"/>
        <end position="122"/>
    </location>
</feature>
<feature type="compositionally biased region" description="Basic and acidic residues" evidence="1">
    <location>
        <begin position="130"/>
        <end position="140"/>
    </location>
</feature>
<dbReference type="AlphaFoldDB" id="A0A2A6BV79"/>
<gene>
    <name evidence="2" type="primary">WBGene00115708</name>
</gene>
<accession>A0A8R1UHP8</accession>
<sequence>MNRLLGRKKEVKQEEQEEHKKEEKIDYNNLALDTAPVSNFKKKVAQDLYEPWMDEKRKKSVSIDAPTPNPELKGRSKFAFADDYTKQMSPSLNSIAEEQRRKEDRADRQRLAREQAEIEKQKAKITPQPTHEEWGPIDKKSNKKNKLKHSGVGDALVREPQEGVRTVGAGSSLLFPRATSALNDREDSLPQSATGTSSAAESAREKTLVDNELIML</sequence>
<protein>
    <submittedName>
        <fullName evidence="2">Uncharacterized protein</fullName>
    </submittedName>
</protein>